<feature type="domain" description="Glycosyl transferase family 1" evidence="2">
    <location>
        <begin position="281"/>
        <end position="395"/>
    </location>
</feature>
<dbReference type="InParanoid" id="A0A7G1G6X2"/>
<dbReference type="PANTHER" id="PTHR12526:SF630">
    <property type="entry name" value="GLYCOSYLTRANSFERASE"/>
    <property type="match status" value="1"/>
</dbReference>
<keyword evidence="1" id="KW-0802">TPR repeat</keyword>
<sequence length="872" mass="103615">MFYDIIKLIENKKYNNALLEIEKINNNKWEKYNLKGLIYFYLNEFEKSKEEFEKGLKIDPINPDLLYNYSHVLISLEKELEAWKYLMRIKEKDWSIYDILGDIEFKNRSKTSAIKFYNKAYELNKKNEMAKKLLEQRKKIKKNIKVSFFCSPGLETFVKPIAREMAYEYNVNLIISNNPEEIKKEIKRSDIIWLEWGNEVANFVTNNVDLKDKKVICRIHGYEVFTDIPKQIKWDVIDHVFFVAEHKKDLFFKRFGNIINPKKISILRNGIDLNKFPYFPKKTPGKNLVIIGNINYRKGFEILLMAFKELIKKDDSYKLYVRGNFQDLRYKMAIETMIKEMSLEKHITFVPRIEDLGEWLKNMDFILSTSIEESFHSTVGEAMAIGLKPIIHAWKESRKIWPEENIFNDIDGFLNLILNADYNSEQYRKFIEDNYTFEKQISQIEKTFEKLEKDIKKDTYTFEEKKILRFTFSNSSEKKYIWYVMNEFEKFQYGGGERVIASFSREAKKYGYKIILISNNYSKKSLDIMKDINFKGEILIINTPLSEYPEDIEKIMDFEKELKNIKNIFPPELVIGHPVTTSLWLEKTKNKLNLNIKHYLTTIVNFFIGNPNKNIKFYKENTNNILFIDALTKEYLELKLGIKNYKPDSHYHYVGVPYFSINKLKNISLNNNFDDKIRIITYPRLVYTKSFLLNAVEDMAKLINNGYEFYVNIVGKGGFSNIMREIIKFHRVEKFIKIIPMEKIDFRFVSIHDLAINTGVSAIETSYLGIPTIHADTTLWFNFINGYTGYVNPRGILGKDFKLKDPTFDFYKYNTYFDIIKNILDKENPKRYLRNVSKDVRKNTIKDLDFYDEKQVFKNILKKSNLLKGELL</sequence>
<protein>
    <recommendedName>
        <fullName evidence="2">Glycosyl transferase family 1 domain-containing protein</fullName>
    </recommendedName>
</protein>
<feature type="repeat" description="TPR" evidence="1">
    <location>
        <begin position="29"/>
        <end position="62"/>
    </location>
</feature>
<dbReference type="InterPro" id="IPR011990">
    <property type="entry name" value="TPR-like_helical_dom_sf"/>
</dbReference>
<organism evidence="3 4">
    <name type="scientific">Tepiditoga spiralis</name>
    <dbReference type="NCBI Taxonomy" id="2108365"/>
    <lineage>
        <taxon>Bacteria</taxon>
        <taxon>Thermotogati</taxon>
        <taxon>Thermotogota</taxon>
        <taxon>Thermotogae</taxon>
        <taxon>Petrotogales</taxon>
        <taxon>Petrotogaceae</taxon>
        <taxon>Tepiditoga</taxon>
    </lineage>
</organism>
<dbReference type="Gene3D" id="1.25.40.10">
    <property type="entry name" value="Tetratricopeptide repeat domain"/>
    <property type="match status" value="1"/>
</dbReference>
<dbReference type="GO" id="GO:0016757">
    <property type="term" value="F:glycosyltransferase activity"/>
    <property type="evidence" value="ECO:0007669"/>
    <property type="project" value="InterPro"/>
</dbReference>
<dbReference type="PANTHER" id="PTHR12526">
    <property type="entry name" value="GLYCOSYLTRANSFERASE"/>
    <property type="match status" value="1"/>
</dbReference>
<dbReference type="AlphaFoldDB" id="A0A7G1G6X2"/>
<accession>A0A7G1G6X2</accession>
<dbReference type="PROSITE" id="PS50005">
    <property type="entry name" value="TPR"/>
    <property type="match status" value="1"/>
</dbReference>
<reference evidence="3 4" key="1">
    <citation type="submission" date="2018-06" db="EMBL/GenBank/DDBJ databases">
        <title>Genome sequencing of Oceanotoga sp. sy52.</title>
        <authorList>
            <person name="Mori K."/>
        </authorList>
    </citation>
    <scope>NUCLEOTIDE SEQUENCE [LARGE SCALE GENOMIC DNA]</scope>
    <source>
        <strain evidence="4">sy52</strain>
    </source>
</reference>
<dbReference type="Pfam" id="PF00534">
    <property type="entry name" value="Glycos_transf_1"/>
    <property type="match status" value="1"/>
</dbReference>
<name>A0A7G1G6X2_9BACT</name>
<dbReference type="SUPFAM" id="SSF53756">
    <property type="entry name" value="UDP-Glycosyltransferase/glycogen phosphorylase"/>
    <property type="match status" value="2"/>
</dbReference>
<dbReference type="RefSeq" id="WP_198423080.1">
    <property type="nucleotide sequence ID" value="NZ_AP018712.1"/>
</dbReference>
<evidence type="ECO:0000313" key="4">
    <source>
        <dbReference type="Proteomes" id="UP000516361"/>
    </source>
</evidence>
<dbReference type="EMBL" id="AP018712">
    <property type="protein sequence ID" value="BBE30613.1"/>
    <property type="molecule type" value="Genomic_DNA"/>
</dbReference>
<gene>
    <name evidence="3" type="ORF">OSSY52_07540</name>
</gene>
<dbReference type="KEGG" id="ocy:OSSY52_07540"/>
<evidence type="ECO:0000256" key="1">
    <source>
        <dbReference type="PROSITE-ProRule" id="PRU00339"/>
    </source>
</evidence>
<evidence type="ECO:0000259" key="2">
    <source>
        <dbReference type="Pfam" id="PF00534"/>
    </source>
</evidence>
<proteinExistence type="predicted"/>
<dbReference type="Gene3D" id="3.40.50.2000">
    <property type="entry name" value="Glycogen Phosphorylase B"/>
    <property type="match status" value="3"/>
</dbReference>
<dbReference type="SUPFAM" id="SSF48452">
    <property type="entry name" value="TPR-like"/>
    <property type="match status" value="1"/>
</dbReference>
<dbReference type="Proteomes" id="UP000516361">
    <property type="component" value="Chromosome"/>
</dbReference>
<dbReference type="InterPro" id="IPR001296">
    <property type="entry name" value="Glyco_trans_1"/>
</dbReference>
<dbReference type="Pfam" id="PF13181">
    <property type="entry name" value="TPR_8"/>
    <property type="match status" value="2"/>
</dbReference>
<dbReference type="InterPro" id="IPR019734">
    <property type="entry name" value="TPR_rpt"/>
</dbReference>
<dbReference type="SMART" id="SM00028">
    <property type="entry name" value="TPR"/>
    <property type="match status" value="2"/>
</dbReference>
<evidence type="ECO:0000313" key="3">
    <source>
        <dbReference type="EMBL" id="BBE30613.1"/>
    </source>
</evidence>
<keyword evidence="4" id="KW-1185">Reference proteome</keyword>